<evidence type="ECO:0000256" key="1">
    <source>
        <dbReference type="ARBA" id="ARBA00022737"/>
    </source>
</evidence>
<protein>
    <submittedName>
        <fullName evidence="4">Uncharacterized protein</fullName>
    </submittedName>
</protein>
<comment type="caution">
    <text evidence="4">The sequence shown here is derived from an EMBL/GenBank/DDBJ whole genome shotgun (WGS) entry which is preliminary data.</text>
</comment>
<name>A0A9N9ZR81_9HYPO</name>
<dbReference type="Proteomes" id="UP000775872">
    <property type="component" value="Unassembled WGS sequence"/>
</dbReference>
<dbReference type="GO" id="GO:0019760">
    <property type="term" value="P:glucosinolate metabolic process"/>
    <property type="evidence" value="ECO:0007669"/>
    <property type="project" value="UniProtKB-ARBA"/>
</dbReference>
<keyword evidence="1" id="KW-0677">Repeat</keyword>
<accession>A0A9N9ZR81</accession>
<dbReference type="PANTHER" id="PTHR47435:SF4">
    <property type="entry name" value="KELCH REPEAT PROTEIN (AFU_ORTHOLOGUE AFUA_5G12780)"/>
    <property type="match status" value="1"/>
</dbReference>
<keyword evidence="2" id="KW-0408">Iron</keyword>
<evidence type="ECO:0000256" key="3">
    <source>
        <dbReference type="SAM" id="SignalP"/>
    </source>
</evidence>
<dbReference type="AlphaFoldDB" id="A0A9N9ZR81"/>
<evidence type="ECO:0000313" key="4">
    <source>
        <dbReference type="EMBL" id="CAH0059684.1"/>
    </source>
</evidence>
<dbReference type="EMBL" id="CABFOC020000097">
    <property type="protein sequence ID" value="CAH0059684.1"/>
    <property type="molecule type" value="Genomic_DNA"/>
</dbReference>
<evidence type="ECO:0000256" key="2">
    <source>
        <dbReference type="ARBA" id="ARBA00023004"/>
    </source>
</evidence>
<reference evidence="4" key="1">
    <citation type="submission" date="2021-10" db="EMBL/GenBank/DDBJ databases">
        <authorList>
            <person name="Piombo E."/>
        </authorList>
    </citation>
    <scope>NUCLEOTIDE SEQUENCE</scope>
</reference>
<feature type="signal peptide" evidence="3">
    <location>
        <begin position="1"/>
        <end position="32"/>
    </location>
</feature>
<proteinExistence type="predicted"/>
<feature type="chain" id="PRO_5040184539" evidence="3">
    <location>
        <begin position="33"/>
        <end position="302"/>
    </location>
</feature>
<dbReference type="Gene3D" id="2.120.10.80">
    <property type="entry name" value="Kelch-type beta propeller"/>
    <property type="match status" value="1"/>
</dbReference>
<sequence>MIASYSDICLASQKHTVHVLLIVILLIDWAVASNPKENFCRRYAHQTTVIDDKLYIDGGWVNFDNFPQKQQDYPNTWLSYHDLNHTYEGFPDLNISLSKNDSIPTVHGGVLWGDSVNKRFYLYGGEWTGGSADAVYTVLGYDILYNYWDDFGLPSLKPPPQIASYGAGVGVSETGNGYYYGGYISNASMSGWTQPRKMSSNFYSYSYDSKSFTQAADPDDLPRAEGAMVWIPAGDALGLLVYMGGVVSQNNTVLPQGFDEIFVYDATDNSWLNQSATGEIPQNRRQFCIDVAWAPDKSSYNM</sequence>
<gene>
    <name evidence="4" type="ORF">CSOL1703_00011724</name>
</gene>
<dbReference type="OrthoDB" id="10251809at2759"/>
<evidence type="ECO:0000313" key="5">
    <source>
        <dbReference type="Proteomes" id="UP000775872"/>
    </source>
</evidence>
<dbReference type="InterPro" id="IPR015915">
    <property type="entry name" value="Kelch-typ_b-propeller"/>
</dbReference>
<keyword evidence="5" id="KW-1185">Reference proteome</keyword>
<organism evidence="4 5">
    <name type="scientific">Clonostachys solani</name>
    <dbReference type="NCBI Taxonomy" id="160281"/>
    <lineage>
        <taxon>Eukaryota</taxon>
        <taxon>Fungi</taxon>
        <taxon>Dikarya</taxon>
        <taxon>Ascomycota</taxon>
        <taxon>Pezizomycotina</taxon>
        <taxon>Sordariomycetes</taxon>
        <taxon>Hypocreomycetidae</taxon>
        <taxon>Hypocreales</taxon>
        <taxon>Bionectriaceae</taxon>
        <taxon>Clonostachys</taxon>
    </lineage>
</organism>
<keyword evidence="3" id="KW-0732">Signal</keyword>
<dbReference type="SUPFAM" id="SSF117281">
    <property type="entry name" value="Kelch motif"/>
    <property type="match status" value="1"/>
</dbReference>
<dbReference type="PANTHER" id="PTHR47435">
    <property type="entry name" value="KELCH REPEAT PROTEIN (AFU_ORTHOLOGUE AFUA_5G12780)"/>
    <property type="match status" value="1"/>
</dbReference>